<reference evidence="6 7" key="2">
    <citation type="submission" date="2019-04" db="EMBL/GenBank/DDBJ databases">
        <title>Genome sequencing of Clostridium botulinum Groups I-IV and Clostridium butyricum.</title>
        <authorList>
            <person name="Brunt J."/>
            <person name="Van Vliet A.H.M."/>
            <person name="Stringer S.C."/>
            <person name="Carter A.T."/>
            <person name="Peck M.W."/>
        </authorList>
    </citation>
    <scope>NUCLEOTIDE SEQUENCE [LARGE SCALE GENOMIC DNA]</scope>
    <source>
        <strain evidence="3 7">1605</strain>
        <strain evidence="4 6">CB-K-33E</strain>
    </source>
</reference>
<organism evidence="3 7">
    <name type="scientific">Clostridium botulinum</name>
    <dbReference type="NCBI Taxonomy" id="1491"/>
    <lineage>
        <taxon>Bacteria</taxon>
        <taxon>Bacillati</taxon>
        <taxon>Bacillota</taxon>
        <taxon>Clostridia</taxon>
        <taxon>Eubacteriales</taxon>
        <taxon>Clostridiaceae</taxon>
        <taxon>Clostridium</taxon>
    </lineage>
</organism>
<comment type="caution">
    <text evidence="3">The sequence shown here is derived from an EMBL/GenBank/DDBJ whole genome shotgun (WGS) entry which is preliminary data.</text>
</comment>
<gene>
    <name evidence="2" type="ORF">EXM65_05700</name>
    <name evidence="3" type="ORF">FC774_00430</name>
    <name evidence="4" type="ORF">FDB51_03380</name>
</gene>
<dbReference type="EMBL" id="SWOV01000001">
    <property type="protein sequence ID" value="NFF86377.1"/>
    <property type="molecule type" value="Genomic_DNA"/>
</dbReference>
<dbReference type="EMBL" id="SWVK01000003">
    <property type="protein sequence ID" value="NFN34186.1"/>
    <property type="molecule type" value="Genomic_DNA"/>
</dbReference>
<dbReference type="OrthoDB" id="1683148at2"/>
<evidence type="ECO:0000313" key="4">
    <source>
        <dbReference type="EMBL" id="NFN34186.1"/>
    </source>
</evidence>
<accession>A0A0C2S8H8</accession>
<dbReference type="Pfam" id="PF18812">
    <property type="entry name" value="PBECR3"/>
    <property type="match status" value="1"/>
</dbReference>
<sequence length="140" mass="16312">MKKMYRIYKKVGNLNISLIEELIEYDFPSSVYISSRVINHIIKKHGKQFTKTVKNNIIKIMEEIIRCPDYIGIDPLRINSGALELVKKIDSNILLALEYDEEGQYIYVATMYPITESRMISRLNSGRLISCNDEETQDIF</sequence>
<evidence type="ECO:0000313" key="5">
    <source>
        <dbReference type="Proteomes" id="UP000472355"/>
    </source>
</evidence>
<dbReference type="Proteomes" id="UP000472355">
    <property type="component" value="Unassembled WGS sequence"/>
</dbReference>
<dbReference type="AlphaFoldDB" id="A0A0C2S8H8"/>
<dbReference type="EMBL" id="SGKU01000011">
    <property type="protein sequence ID" value="NFA42080.1"/>
    <property type="molecule type" value="Genomic_DNA"/>
</dbReference>
<evidence type="ECO:0000313" key="3">
    <source>
        <dbReference type="EMBL" id="NFF86377.1"/>
    </source>
</evidence>
<dbReference type="Proteomes" id="UP000476820">
    <property type="component" value="Unassembled WGS sequence"/>
</dbReference>
<reference evidence="2 5" key="1">
    <citation type="submission" date="2019-02" db="EMBL/GenBank/DDBJ databases">
        <title>Genome sequencing of Clostridium botulinum clinical isolates.</title>
        <authorList>
            <person name="Brunt J."/>
            <person name="Van Vliet A.H.M."/>
            <person name="Stringer S.C."/>
            <person name="Grant K.A."/>
            <person name="Carter A.C."/>
            <person name="Peck M.W."/>
        </authorList>
    </citation>
    <scope>NUCLEOTIDE SEQUENCE [LARGE SCALE GENOMIC DNA]</scope>
    <source>
        <strain evidence="2 5">H113700579</strain>
    </source>
</reference>
<evidence type="ECO:0000313" key="7">
    <source>
        <dbReference type="Proteomes" id="UP000476820"/>
    </source>
</evidence>
<dbReference type="Proteomes" id="UP000473681">
    <property type="component" value="Unassembled WGS sequence"/>
</dbReference>
<feature type="domain" description="Phage-Barnase-EndoU-ColicinE5/D-RelE like nuclease 3" evidence="1">
    <location>
        <begin position="9"/>
        <end position="119"/>
    </location>
</feature>
<protein>
    <recommendedName>
        <fullName evidence="1">Phage-Barnase-EndoU-ColicinE5/D-RelE like nuclease 3 domain-containing protein</fullName>
    </recommendedName>
</protein>
<dbReference type="RefSeq" id="WP_012451486.1">
    <property type="nucleotide sequence ID" value="NZ_CP010520.1"/>
</dbReference>
<proteinExistence type="predicted"/>
<dbReference type="InterPro" id="IPR041301">
    <property type="entry name" value="PBECR3"/>
</dbReference>
<evidence type="ECO:0000259" key="1">
    <source>
        <dbReference type="Pfam" id="PF18812"/>
    </source>
</evidence>
<evidence type="ECO:0000313" key="2">
    <source>
        <dbReference type="EMBL" id="NFA42080.1"/>
    </source>
</evidence>
<evidence type="ECO:0000313" key="6">
    <source>
        <dbReference type="Proteomes" id="UP000473681"/>
    </source>
</evidence>
<name>A0A0C2S8H8_CLOBO</name>